<sequence>MYPQIILVGIPPLVQCLSLSSGSSSAVTTPIYLATPSLTQSSSTIVSSTSSISAHSWSSPVSSGLSSLSSISNHPSTTSTNSIIETTTITFLTASTTVTSATSGSSSASSSNACPTLVARNDEDDDAALLAANYLSLDDTISQAIQVANSTDGYNPDMSTTESPPTNLDTPQTDPNSPIIPDSCPPTPPKKRHRNAAEKFTIWTKKADVNAYSWIGLRSTRDPDLDFIGNSDFKTRTGVLVPGCFNGKSRRK</sequence>
<dbReference type="AlphaFoldDB" id="A0A4Z1EFS5"/>
<dbReference type="OrthoDB" id="10548870at2759"/>
<proteinExistence type="predicted"/>
<reference evidence="2 3" key="1">
    <citation type="submission" date="2017-12" db="EMBL/GenBank/DDBJ databases">
        <title>Comparative genomics of Botrytis spp.</title>
        <authorList>
            <person name="Valero-Jimenez C.A."/>
            <person name="Tapia P."/>
            <person name="Veloso J."/>
            <person name="Silva-Moreno E."/>
            <person name="Staats M."/>
            <person name="Valdes J.H."/>
            <person name="Van Kan J.A.L."/>
        </authorList>
    </citation>
    <scope>NUCLEOTIDE SEQUENCE [LARGE SCALE GENOMIC DNA]</scope>
    <source>
        <strain evidence="2 3">Bt9001</strain>
    </source>
</reference>
<dbReference type="Proteomes" id="UP000297777">
    <property type="component" value="Unassembled WGS sequence"/>
</dbReference>
<feature type="region of interest" description="Disordered" evidence="1">
    <location>
        <begin position="150"/>
        <end position="195"/>
    </location>
</feature>
<keyword evidence="3" id="KW-1185">Reference proteome</keyword>
<organism evidence="2 3">
    <name type="scientific">Botrytis tulipae</name>
    <dbReference type="NCBI Taxonomy" id="87230"/>
    <lineage>
        <taxon>Eukaryota</taxon>
        <taxon>Fungi</taxon>
        <taxon>Dikarya</taxon>
        <taxon>Ascomycota</taxon>
        <taxon>Pezizomycotina</taxon>
        <taxon>Leotiomycetes</taxon>
        <taxon>Helotiales</taxon>
        <taxon>Sclerotiniaceae</taxon>
        <taxon>Botrytis</taxon>
    </lineage>
</organism>
<evidence type="ECO:0000313" key="3">
    <source>
        <dbReference type="Proteomes" id="UP000297777"/>
    </source>
</evidence>
<protein>
    <submittedName>
        <fullName evidence="2">Uncharacterized protein</fullName>
    </submittedName>
</protein>
<accession>A0A4Z1EFS5</accession>
<name>A0A4Z1EFS5_9HELO</name>
<comment type="caution">
    <text evidence="2">The sequence shown here is derived from an EMBL/GenBank/DDBJ whole genome shotgun (WGS) entry which is preliminary data.</text>
</comment>
<evidence type="ECO:0000256" key="1">
    <source>
        <dbReference type="SAM" id="MobiDB-lite"/>
    </source>
</evidence>
<feature type="compositionally biased region" description="Polar residues" evidence="1">
    <location>
        <begin position="150"/>
        <end position="176"/>
    </location>
</feature>
<dbReference type="EMBL" id="PQXH01000172">
    <property type="protein sequence ID" value="TGO09288.1"/>
    <property type="molecule type" value="Genomic_DNA"/>
</dbReference>
<evidence type="ECO:0000313" key="2">
    <source>
        <dbReference type="EMBL" id="TGO09288.1"/>
    </source>
</evidence>
<gene>
    <name evidence="2" type="ORF">BTUL_0172g00100</name>
</gene>